<evidence type="ECO:0000313" key="1">
    <source>
        <dbReference type="EMBL" id="ACR35700.1"/>
    </source>
</evidence>
<sequence>MFKRWTPAAESSSSKPIRSFFIFKGGYIAQGVAGSSQRRERNMLMISHEIQLVELWQQLCKNKCVSAPFFSASSLLLISYSHKTEGMRTPPIKHNHLKVR</sequence>
<name>C4J3F0_MAIZE</name>
<dbReference type="AlphaFoldDB" id="C4J3F0"/>
<organism evidence="1">
    <name type="scientific">Zea mays</name>
    <name type="common">Maize</name>
    <dbReference type="NCBI Taxonomy" id="4577"/>
    <lineage>
        <taxon>Eukaryota</taxon>
        <taxon>Viridiplantae</taxon>
        <taxon>Streptophyta</taxon>
        <taxon>Embryophyta</taxon>
        <taxon>Tracheophyta</taxon>
        <taxon>Spermatophyta</taxon>
        <taxon>Magnoliopsida</taxon>
        <taxon>Liliopsida</taxon>
        <taxon>Poales</taxon>
        <taxon>Poaceae</taxon>
        <taxon>PACMAD clade</taxon>
        <taxon>Panicoideae</taxon>
        <taxon>Andropogonodae</taxon>
        <taxon>Andropogoneae</taxon>
        <taxon>Tripsacinae</taxon>
        <taxon>Zea</taxon>
    </lineage>
</organism>
<proteinExistence type="evidence at transcript level"/>
<reference evidence="1" key="1">
    <citation type="journal article" date="2009" name="PLoS Genet.">
        <title>Sequencing, mapping, and analysis of 27,455 maize full-length cDNAs.</title>
        <authorList>
            <person name="Soderlund C."/>
            <person name="Descour A."/>
            <person name="Kudrna D."/>
            <person name="Bomhoff M."/>
            <person name="Boyd L."/>
            <person name="Currie J."/>
            <person name="Angelova A."/>
            <person name="Collura K."/>
            <person name="Wissotski M."/>
            <person name="Ashley E."/>
            <person name="Morrow D."/>
            <person name="Fernandes J."/>
            <person name="Walbot V."/>
            <person name="Yu Y."/>
        </authorList>
    </citation>
    <scope>NUCLEOTIDE SEQUENCE</scope>
    <source>
        <strain evidence="1">B73</strain>
    </source>
</reference>
<protein>
    <submittedName>
        <fullName evidence="1">Uncharacterized protein</fullName>
    </submittedName>
</protein>
<dbReference type="EMBL" id="BT085347">
    <property type="protein sequence ID" value="ACR35700.1"/>
    <property type="molecule type" value="mRNA"/>
</dbReference>
<reference evidence="1" key="2">
    <citation type="submission" date="2012-06" db="EMBL/GenBank/DDBJ databases">
        <authorList>
            <person name="Yu Y."/>
            <person name="Currie J."/>
            <person name="Lomeli R."/>
            <person name="Angelova A."/>
            <person name="Collura K."/>
            <person name="Wissotski M."/>
            <person name="Campos D."/>
            <person name="Kudrna D."/>
            <person name="Golser W."/>
            <person name="Ashely E."/>
            <person name="Descour A."/>
            <person name="Fernandes J."/>
            <person name="Soderlund C."/>
            <person name="Walbot V."/>
        </authorList>
    </citation>
    <scope>NUCLEOTIDE SEQUENCE</scope>
    <source>
        <strain evidence="1">B73</strain>
    </source>
</reference>
<accession>C4J3F0</accession>